<dbReference type="InterPro" id="IPR020846">
    <property type="entry name" value="MFS_dom"/>
</dbReference>
<keyword evidence="6 7" id="KW-0472">Membrane</keyword>
<feature type="transmembrane region" description="Helical" evidence="7">
    <location>
        <begin position="165"/>
        <end position="185"/>
    </location>
</feature>
<feature type="transmembrane region" description="Helical" evidence="7">
    <location>
        <begin position="70"/>
        <end position="89"/>
    </location>
</feature>
<dbReference type="InterPro" id="IPR011701">
    <property type="entry name" value="MFS"/>
</dbReference>
<feature type="transmembrane region" description="Helical" evidence="7">
    <location>
        <begin position="370"/>
        <end position="390"/>
    </location>
</feature>
<dbReference type="InterPro" id="IPR036259">
    <property type="entry name" value="MFS_trans_sf"/>
</dbReference>
<dbReference type="AlphaFoldDB" id="A0A6C2UL72"/>
<feature type="transmembrane region" description="Helical" evidence="7">
    <location>
        <begin position="277"/>
        <end position="297"/>
    </location>
</feature>
<proteinExistence type="inferred from homology"/>
<reference evidence="9 10" key="1">
    <citation type="submission" date="2019-04" db="EMBL/GenBank/DDBJ databases">
        <authorList>
            <person name="Van Vliet M D."/>
        </authorList>
    </citation>
    <scope>NUCLEOTIDE SEQUENCE [LARGE SCALE GENOMIC DNA]</scope>
    <source>
        <strain evidence="9 10">F21</strain>
    </source>
</reference>
<evidence type="ECO:0000256" key="3">
    <source>
        <dbReference type="ARBA" id="ARBA00022448"/>
    </source>
</evidence>
<dbReference type="Gene3D" id="1.20.1250.20">
    <property type="entry name" value="MFS general substrate transporter like domains"/>
    <property type="match status" value="2"/>
</dbReference>
<accession>A0A6C2UL72</accession>
<feature type="domain" description="Major facilitator superfamily (MFS) profile" evidence="8">
    <location>
        <begin position="7"/>
        <end position="396"/>
    </location>
</feature>
<evidence type="ECO:0000256" key="4">
    <source>
        <dbReference type="ARBA" id="ARBA00022692"/>
    </source>
</evidence>
<protein>
    <recommendedName>
        <fullName evidence="8">Major facilitator superfamily (MFS) profile domain-containing protein</fullName>
    </recommendedName>
</protein>
<dbReference type="PROSITE" id="PS50850">
    <property type="entry name" value="MFS"/>
    <property type="match status" value="1"/>
</dbReference>
<comment type="subcellular location">
    <subcellularLocation>
        <location evidence="1">Endomembrane system</location>
        <topology evidence="1">Multi-pass membrane protein</topology>
    </subcellularLocation>
</comment>
<evidence type="ECO:0000259" key="8">
    <source>
        <dbReference type="PROSITE" id="PS50850"/>
    </source>
</evidence>
<sequence length="411" mass="42056">MDYNIWTQVVGLSGAFGLGMCFAVLGSIAVKMMPRMNIDQAKFGTMISAFMFACLIASLVVGVMMDSLGYKTVAITGFVAAAAAILLLAKAKSFGPGLIACILLGVGAMACNTTGNVLGTAVVSKMFDGDMASANNLVNVFFGLGLFLTPFLVSFLFNKVSYEKAVSALGIVILIPLAFAVIAKYPEAPAGFALGDAFGLLKEPATILAAFILFCYIALESSFCNWLAPFGKEVLANENPDMDSEKVDATAARLLSAFAIAMMAGRLITSFSGITKFGGWLIAGAAVLAAVIIVIMTGTKSSKAAYALAAAAGLIFAPAFPTTVGVTFAKFGGGSGSLFGIIFAVGLAGGVIVPKAIGNMAGNSTIQKSLKLLLPACAALALLAIGLHYVKGPADTALETPAPQTIEAVAE</sequence>
<dbReference type="EMBL" id="CAAHFH010000001">
    <property type="protein sequence ID" value="VGO20161.1"/>
    <property type="molecule type" value="Genomic_DNA"/>
</dbReference>
<feature type="transmembrane region" description="Helical" evidence="7">
    <location>
        <begin position="338"/>
        <end position="358"/>
    </location>
</feature>
<dbReference type="GO" id="GO:0012505">
    <property type="term" value="C:endomembrane system"/>
    <property type="evidence" value="ECO:0007669"/>
    <property type="project" value="UniProtKB-SubCell"/>
</dbReference>
<dbReference type="RefSeq" id="WP_136061602.1">
    <property type="nucleotide sequence ID" value="NZ_CAAHFH010000001.1"/>
</dbReference>
<keyword evidence="3" id="KW-0813">Transport</keyword>
<evidence type="ECO:0000256" key="2">
    <source>
        <dbReference type="ARBA" id="ARBA00008335"/>
    </source>
</evidence>
<dbReference type="SUPFAM" id="SSF103473">
    <property type="entry name" value="MFS general substrate transporter"/>
    <property type="match status" value="1"/>
</dbReference>
<comment type="similarity">
    <text evidence="2">Belongs to the major facilitator superfamily.</text>
</comment>
<evidence type="ECO:0000256" key="5">
    <source>
        <dbReference type="ARBA" id="ARBA00022989"/>
    </source>
</evidence>
<dbReference type="InterPro" id="IPR051788">
    <property type="entry name" value="MFS_Transporter"/>
</dbReference>
<dbReference type="PANTHER" id="PTHR23514">
    <property type="entry name" value="BYPASS OF STOP CODON PROTEIN 6"/>
    <property type="match status" value="1"/>
</dbReference>
<dbReference type="PANTHER" id="PTHR23514:SF3">
    <property type="entry name" value="BYPASS OF STOP CODON PROTEIN 6"/>
    <property type="match status" value="1"/>
</dbReference>
<name>A0A6C2UL72_9BACT</name>
<dbReference type="Proteomes" id="UP000346198">
    <property type="component" value="Unassembled WGS sequence"/>
</dbReference>
<feature type="transmembrane region" description="Helical" evidence="7">
    <location>
        <begin position="43"/>
        <end position="64"/>
    </location>
</feature>
<dbReference type="GO" id="GO:0016020">
    <property type="term" value="C:membrane"/>
    <property type="evidence" value="ECO:0007669"/>
    <property type="project" value="TreeGrafter"/>
</dbReference>
<evidence type="ECO:0000256" key="1">
    <source>
        <dbReference type="ARBA" id="ARBA00004127"/>
    </source>
</evidence>
<feature type="transmembrane region" description="Helical" evidence="7">
    <location>
        <begin position="304"/>
        <end position="326"/>
    </location>
</feature>
<keyword evidence="5 7" id="KW-1133">Transmembrane helix</keyword>
<feature type="transmembrane region" description="Helical" evidence="7">
    <location>
        <begin position="138"/>
        <end position="158"/>
    </location>
</feature>
<keyword evidence="4 7" id="KW-0812">Transmembrane</keyword>
<keyword evidence="10" id="KW-1185">Reference proteome</keyword>
<dbReference type="GO" id="GO:0022857">
    <property type="term" value="F:transmembrane transporter activity"/>
    <property type="evidence" value="ECO:0007669"/>
    <property type="project" value="InterPro"/>
</dbReference>
<evidence type="ECO:0000313" key="10">
    <source>
        <dbReference type="Proteomes" id="UP000346198"/>
    </source>
</evidence>
<evidence type="ECO:0000256" key="6">
    <source>
        <dbReference type="ARBA" id="ARBA00023136"/>
    </source>
</evidence>
<organism evidence="9 10">
    <name type="scientific">Pontiella sulfatireligans</name>
    <dbReference type="NCBI Taxonomy" id="2750658"/>
    <lineage>
        <taxon>Bacteria</taxon>
        <taxon>Pseudomonadati</taxon>
        <taxon>Kiritimatiellota</taxon>
        <taxon>Kiritimatiellia</taxon>
        <taxon>Kiritimatiellales</taxon>
        <taxon>Pontiellaceae</taxon>
        <taxon>Pontiella</taxon>
    </lineage>
</organism>
<evidence type="ECO:0000256" key="7">
    <source>
        <dbReference type="SAM" id="Phobius"/>
    </source>
</evidence>
<feature type="transmembrane region" description="Helical" evidence="7">
    <location>
        <begin position="96"/>
        <end position="118"/>
    </location>
</feature>
<feature type="transmembrane region" description="Helical" evidence="7">
    <location>
        <begin position="205"/>
        <end position="230"/>
    </location>
</feature>
<feature type="transmembrane region" description="Helical" evidence="7">
    <location>
        <begin position="251"/>
        <end position="271"/>
    </location>
</feature>
<gene>
    <name evidence="9" type="ORF">SCARR_02222</name>
</gene>
<feature type="transmembrane region" description="Helical" evidence="7">
    <location>
        <begin position="6"/>
        <end position="31"/>
    </location>
</feature>
<evidence type="ECO:0000313" key="9">
    <source>
        <dbReference type="EMBL" id="VGO20161.1"/>
    </source>
</evidence>
<dbReference type="Pfam" id="PF07690">
    <property type="entry name" value="MFS_1"/>
    <property type="match status" value="1"/>
</dbReference>